<reference evidence="1 2" key="1">
    <citation type="submission" date="2020-06" db="EMBL/GenBank/DDBJ databases">
        <title>Genome mining for natural products.</title>
        <authorList>
            <person name="Zhang B."/>
            <person name="Shi J."/>
            <person name="Ge H."/>
        </authorList>
    </citation>
    <scope>NUCLEOTIDE SEQUENCE [LARGE SCALE GENOMIC DNA]</scope>
    <source>
        <strain evidence="1 2">NA00687</strain>
    </source>
</reference>
<dbReference type="Gene3D" id="3.40.630.30">
    <property type="match status" value="1"/>
</dbReference>
<dbReference type="SUPFAM" id="SSF55729">
    <property type="entry name" value="Acyl-CoA N-acyltransferases (Nat)"/>
    <property type="match status" value="1"/>
</dbReference>
<dbReference type="Proteomes" id="UP000509303">
    <property type="component" value="Chromosome"/>
</dbReference>
<protein>
    <submittedName>
        <fullName evidence="1">GNAT family N-acetyltransferase</fullName>
    </submittedName>
</protein>
<keyword evidence="2" id="KW-1185">Reference proteome</keyword>
<sequence>MTIRAFAETDRAGLGELFVRAGEGSPTASLWGHAASEAAVYLTPYLAHEPASCFVAERSGVPVDYLVGCLVAAAFPSEGERVARAVRAHRSLLRPGPVAFFARGLVDLARAKAGRAATAGELVDPRWPAHPQLNAARAARGSGAADELVRHRFARLRAAGSPGCHLQTLVENARAVRFFTRVGRVPHGPTPLVPGLRYQGGRLHQRTMVWNP</sequence>
<keyword evidence="1" id="KW-0808">Transferase</keyword>
<organism evidence="1 2">
    <name type="scientific">Streptomyces buecherae</name>
    <dbReference type="NCBI Taxonomy" id="2763006"/>
    <lineage>
        <taxon>Bacteria</taxon>
        <taxon>Bacillati</taxon>
        <taxon>Actinomycetota</taxon>
        <taxon>Actinomycetes</taxon>
        <taxon>Kitasatosporales</taxon>
        <taxon>Streptomycetaceae</taxon>
        <taxon>Streptomyces</taxon>
    </lineage>
</organism>
<dbReference type="EMBL" id="CP054929">
    <property type="protein sequence ID" value="QKW54787.1"/>
    <property type="molecule type" value="Genomic_DNA"/>
</dbReference>
<evidence type="ECO:0000313" key="2">
    <source>
        <dbReference type="Proteomes" id="UP000509303"/>
    </source>
</evidence>
<name>A0A7H8NJN2_9ACTN</name>
<dbReference type="AlphaFoldDB" id="A0A7H8NJN2"/>
<gene>
    <name evidence="1" type="ORF">HUT08_26490</name>
</gene>
<accession>A0A7H8NJN2</accession>
<dbReference type="GO" id="GO:0016740">
    <property type="term" value="F:transferase activity"/>
    <property type="evidence" value="ECO:0007669"/>
    <property type="project" value="UniProtKB-KW"/>
</dbReference>
<dbReference type="InterPro" id="IPR016181">
    <property type="entry name" value="Acyl_CoA_acyltransferase"/>
</dbReference>
<evidence type="ECO:0000313" key="1">
    <source>
        <dbReference type="EMBL" id="QKW54787.1"/>
    </source>
</evidence>
<proteinExistence type="predicted"/>